<evidence type="ECO:0000259" key="5">
    <source>
        <dbReference type="PROSITE" id="PS50865"/>
    </source>
</evidence>
<evidence type="ECO:0000313" key="6">
    <source>
        <dbReference type="EMBL" id="CAB9507213.1"/>
    </source>
</evidence>
<evidence type="ECO:0000256" key="3">
    <source>
        <dbReference type="ARBA" id="ARBA00022833"/>
    </source>
</evidence>
<name>A0A9N8DQE2_9STRA</name>
<protein>
    <submittedName>
        <fullName evidence="6">MYND finger</fullName>
    </submittedName>
</protein>
<dbReference type="OrthoDB" id="58802at2759"/>
<proteinExistence type="predicted"/>
<sequence length="574" mass="64458">MAPHRLMGSFDLHKKIKVPKNEAAVPCEIRCIEGLLGKETALASLSQLQRDTNNKKAEQWYLFVRFGSRWNGPTETRIVFLVILRPPKQLYCYIMDGYNLREARAFGGTPPVDGVLVCVADLMKNVKCRLKRLVCCPSVGRFRLSQTLSLATKLEDVFVPVGVQIAVPKCTDFPENQPGSLAGNFTTDPENNRALWTKMDGIVNSLHSKFDRIMDQPGYNPPQMATEAGGYYAVPYMLHTNPVQRRNLQEASSADLRELYESAKLFHEARVWDYLSTNEYLYCQDKVTGKSGYVRVCGHSDYDARGLVIYSAEEDLGRVMDFEHYVDKLDYFGPQVVSLGTVDAVTSLGLPLAQNDPLGAVWPSWNRHKGCSSQIMHDEEALLRELMKNANSPAPCDRWKFLSRVTRAVVSFVANPMFVSKNPAANGYLTTMVVQVSMNFGEGEMDIKAGHHRVGILSDSACVETMAIGAKHKCNFCNQPAPVALWVDKETGELPVACKTCGIRYCSHRCLDKDKFRHVRSCDGLVEAKENLCGVCGLQAELRCSRCKLIYYCCKEHQKVDWRVHKKNCPPSQK</sequence>
<keyword evidence="2 4" id="KW-0863">Zinc-finger</keyword>
<feature type="domain" description="MYND-type" evidence="5">
    <location>
        <begin position="533"/>
        <end position="569"/>
    </location>
</feature>
<dbReference type="PROSITE" id="PS50865">
    <property type="entry name" value="ZF_MYND_2"/>
    <property type="match status" value="1"/>
</dbReference>
<accession>A0A9N8DQE2</accession>
<reference evidence="6" key="1">
    <citation type="submission" date="2020-06" db="EMBL/GenBank/DDBJ databases">
        <authorList>
            <consortium name="Plant Systems Biology data submission"/>
        </authorList>
    </citation>
    <scope>NUCLEOTIDE SEQUENCE</scope>
    <source>
        <strain evidence="6">D6</strain>
    </source>
</reference>
<dbReference type="GO" id="GO:0008270">
    <property type="term" value="F:zinc ion binding"/>
    <property type="evidence" value="ECO:0007669"/>
    <property type="project" value="UniProtKB-KW"/>
</dbReference>
<dbReference type="AlphaFoldDB" id="A0A9N8DQE2"/>
<evidence type="ECO:0000256" key="2">
    <source>
        <dbReference type="ARBA" id="ARBA00022771"/>
    </source>
</evidence>
<dbReference type="PROSITE" id="PS01360">
    <property type="entry name" value="ZF_MYND_1"/>
    <property type="match status" value="1"/>
</dbReference>
<evidence type="ECO:0000256" key="1">
    <source>
        <dbReference type="ARBA" id="ARBA00022723"/>
    </source>
</evidence>
<dbReference type="Proteomes" id="UP001153069">
    <property type="component" value="Unassembled WGS sequence"/>
</dbReference>
<organism evidence="6 7">
    <name type="scientific">Seminavis robusta</name>
    <dbReference type="NCBI Taxonomy" id="568900"/>
    <lineage>
        <taxon>Eukaryota</taxon>
        <taxon>Sar</taxon>
        <taxon>Stramenopiles</taxon>
        <taxon>Ochrophyta</taxon>
        <taxon>Bacillariophyta</taxon>
        <taxon>Bacillariophyceae</taxon>
        <taxon>Bacillariophycidae</taxon>
        <taxon>Naviculales</taxon>
        <taxon>Naviculaceae</taxon>
        <taxon>Seminavis</taxon>
    </lineage>
</organism>
<dbReference type="Gene3D" id="6.10.140.2220">
    <property type="match status" value="1"/>
</dbReference>
<comment type="caution">
    <text evidence="6">The sequence shown here is derived from an EMBL/GenBank/DDBJ whole genome shotgun (WGS) entry which is preliminary data.</text>
</comment>
<gene>
    <name evidence="6" type="ORF">SEMRO_297_G110910.1</name>
</gene>
<keyword evidence="3" id="KW-0862">Zinc</keyword>
<dbReference type="SUPFAM" id="SSF144232">
    <property type="entry name" value="HIT/MYND zinc finger-like"/>
    <property type="match status" value="1"/>
</dbReference>
<dbReference type="InterPro" id="IPR002893">
    <property type="entry name" value="Znf_MYND"/>
</dbReference>
<evidence type="ECO:0000256" key="4">
    <source>
        <dbReference type="PROSITE-ProRule" id="PRU00134"/>
    </source>
</evidence>
<keyword evidence="1" id="KW-0479">Metal-binding</keyword>
<dbReference type="EMBL" id="CAICTM010000296">
    <property type="protein sequence ID" value="CAB9507213.1"/>
    <property type="molecule type" value="Genomic_DNA"/>
</dbReference>
<keyword evidence="7" id="KW-1185">Reference proteome</keyword>
<dbReference type="Pfam" id="PF01753">
    <property type="entry name" value="zf-MYND"/>
    <property type="match status" value="1"/>
</dbReference>
<evidence type="ECO:0000313" key="7">
    <source>
        <dbReference type="Proteomes" id="UP001153069"/>
    </source>
</evidence>